<evidence type="ECO:0000256" key="1">
    <source>
        <dbReference type="ARBA" id="ARBA00006243"/>
    </source>
</evidence>
<protein>
    <submittedName>
        <fullName evidence="4">AIR synthase</fullName>
    </submittedName>
</protein>
<dbReference type="InterPro" id="IPR010918">
    <property type="entry name" value="PurM-like_C_dom"/>
</dbReference>
<dbReference type="KEGG" id="aft:BBF96_14865"/>
<dbReference type="Pfam" id="PF02769">
    <property type="entry name" value="AIRS_C"/>
    <property type="match status" value="1"/>
</dbReference>
<dbReference type="SUPFAM" id="SSF55326">
    <property type="entry name" value="PurM N-terminal domain-like"/>
    <property type="match status" value="1"/>
</dbReference>
<keyword evidence="5" id="KW-1185">Reference proteome</keyword>
<comment type="similarity">
    <text evidence="1">Belongs to the HypE family.</text>
</comment>
<dbReference type="Pfam" id="PF00586">
    <property type="entry name" value="AIRS"/>
    <property type="match status" value="1"/>
</dbReference>
<dbReference type="InterPro" id="IPR036921">
    <property type="entry name" value="PurM-like_N_sf"/>
</dbReference>
<evidence type="ECO:0000259" key="2">
    <source>
        <dbReference type="Pfam" id="PF00586"/>
    </source>
</evidence>
<dbReference type="InterPro" id="IPR011854">
    <property type="entry name" value="HypE"/>
</dbReference>
<evidence type="ECO:0000313" key="5">
    <source>
        <dbReference type="Proteomes" id="UP000267250"/>
    </source>
</evidence>
<name>A0A3S9T1R8_9FIRM</name>
<dbReference type="Gene3D" id="3.90.650.10">
    <property type="entry name" value="PurM-like C-terminal domain"/>
    <property type="match status" value="1"/>
</dbReference>
<dbReference type="SUPFAM" id="SSF56042">
    <property type="entry name" value="PurM C-terminal domain-like"/>
    <property type="match status" value="1"/>
</dbReference>
<dbReference type="AlphaFoldDB" id="A0A3S9T1R8"/>
<evidence type="ECO:0000259" key="3">
    <source>
        <dbReference type="Pfam" id="PF02769"/>
    </source>
</evidence>
<dbReference type="CDD" id="cd06061">
    <property type="entry name" value="PurM-like1"/>
    <property type="match status" value="1"/>
</dbReference>
<dbReference type="OrthoDB" id="9801934at2"/>
<dbReference type="EMBL" id="CP016379">
    <property type="protein sequence ID" value="AZR74556.1"/>
    <property type="molecule type" value="Genomic_DNA"/>
</dbReference>
<organism evidence="4 5">
    <name type="scientific">Anoxybacter fermentans</name>
    <dbReference type="NCBI Taxonomy" id="1323375"/>
    <lineage>
        <taxon>Bacteria</taxon>
        <taxon>Bacillati</taxon>
        <taxon>Bacillota</taxon>
        <taxon>Clostridia</taxon>
        <taxon>Halanaerobiales</taxon>
        <taxon>Anoxybacter</taxon>
    </lineage>
</organism>
<dbReference type="Gene3D" id="3.30.1330.10">
    <property type="entry name" value="PurM-like, N-terminal domain"/>
    <property type="match status" value="1"/>
</dbReference>
<feature type="domain" description="PurM-like N-terminal" evidence="2">
    <location>
        <begin position="33"/>
        <end position="138"/>
    </location>
</feature>
<gene>
    <name evidence="4" type="ORF">BBF96_14865</name>
</gene>
<dbReference type="PANTHER" id="PTHR30303:SF4">
    <property type="entry name" value="HYDROGENASE EXPRESSION_FORMATION PROTEIN HYPE"/>
    <property type="match status" value="1"/>
</dbReference>
<reference evidence="4 5" key="1">
    <citation type="submission" date="2016-07" db="EMBL/GenBank/DDBJ databases">
        <title>Genome and transcriptome analysis of iron-reducing fermentative bacteria Anoxybacter fermentans.</title>
        <authorList>
            <person name="Zeng X."/>
            <person name="Shao Z."/>
        </authorList>
    </citation>
    <scope>NUCLEOTIDE SEQUENCE [LARGE SCALE GENOMIC DNA]</scope>
    <source>
        <strain evidence="4 5">DY22613</strain>
    </source>
</reference>
<dbReference type="InterPro" id="IPR036676">
    <property type="entry name" value="PurM-like_C_sf"/>
</dbReference>
<dbReference type="RefSeq" id="WP_127017918.1">
    <property type="nucleotide sequence ID" value="NZ_CP016379.1"/>
</dbReference>
<dbReference type="InterPro" id="IPR016188">
    <property type="entry name" value="PurM-like_N"/>
</dbReference>
<feature type="domain" description="PurM-like C-terminal" evidence="3">
    <location>
        <begin position="151"/>
        <end position="302"/>
    </location>
</feature>
<dbReference type="PANTHER" id="PTHR30303">
    <property type="entry name" value="HYDROGENASE ISOENZYMES FORMATION PROTEIN HYPE"/>
    <property type="match status" value="1"/>
</dbReference>
<evidence type="ECO:0000313" key="4">
    <source>
        <dbReference type="EMBL" id="AZR74556.1"/>
    </source>
</evidence>
<accession>A0A3S9T1R8</accession>
<dbReference type="PIRSF" id="PIRSF005644">
    <property type="entry name" value="Hdrgns_mtr_HypE"/>
    <property type="match status" value="1"/>
</dbReference>
<proteinExistence type="inferred from homology"/>
<dbReference type="GO" id="GO:0051604">
    <property type="term" value="P:protein maturation"/>
    <property type="evidence" value="ECO:0007669"/>
    <property type="project" value="TreeGrafter"/>
</dbReference>
<sequence>MKVGKLIPDKLNDLILNQISSRRSDVLVHPRIGEDCAVIDFGEVVCVISTDPITGASKGMGRLAVHISCNDLAANGAEPVGVQLVLLLPEDITEERIKEIMQEVDYGAAELGIEVLGGHTEITSLVSKPIIVATAIGKARKGQYVTSSGAKPGDDIIITKGAGIEGTAILANDCVEYLLSKGVKDETIKSARKFMDEISVLKEGLLAARMGATAMHDVTEGGIYGALYELANASEVGFDLFADQVYIRPETREICDALQIDPLGLISSGTMLITIPDGDKLLAALKEKGIPACKIGKITESGQTLWVNGEKRKFVLPPRDELWRILEEI</sequence>
<dbReference type="Proteomes" id="UP000267250">
    <property type="component" value="Chromosome"/>
</dbReference>